<dbReference type="InterPro" id="IPR003578">
    <property type="entry name" value="Small_GTPase_Rho"/>
</dbReference>
<sequence>MLQEGQLSRPFSVGASSTHNLREDKHYLVDHPGAVPVTTAQVVFLGEELRKHIGATCYIECSSKTQQNVKAVFDAAIKVVIRPPTKQRERKKKKERRGCSIL</sequence>
<dbReference type="GO" id="GO:0003924">
    <property type="term" value="F:GTPase activity"/>
    <property type="evidence" value="ECO:0007669"/>
    <property type="project" value="InterPro"/>
</dbReference>
<dbReference type="PANTHER" id="PTHR24072">
    <property type="entry name" value="RHO FAMILY GTPASE"/>
    <property type="match status" value="1"/>
</dbReference>
<reference evidence="6" key="1">
    <citation type="journal article" date="2018" name="Nat. Genet.">
        <title>Extensive intraspecific gene order and gene structural variations between Mo17 and other maize genomes.</title>
        <authorList>
            <person name="Sun S."/>
            <person name="Zhou Y."/>
            <person name="Chen J."/>
            <person name="Shi J."/>
            <person name="Zhao H."/>
            <person name="Zhao H."/>
            <person name="Song W."/>
            <person name="Zhang M."/>
            <person name="Cui Y."/>
            <person name="Dong X."/>
            <person name="Liu H."/>
            <person name="Ma X."/>
            <person name="Jiao Y."/>
            <person name="Wang B."/>
            <person name="Wei X."/>
            <person name="Stein J.C."/>
            <person name="Glaubitz J.C."/>
            <person name="Lu F."/>
            <person name="Yu G."/>
            <person name="Liang C."/>
            <person name="Fengler K."/>
            <person name="Li B."/>
            <person name="Rafalski A."/>
            <person name="Schnable P.S."/>
            <person name="Ware D.H."/>
            <person name="Buckler E.S."/>
            <person name="Lai J."/>
        </authorList>
    </citation>
    <scope>NUCLEOTIDE SEQUENCE [LARGE SCALE GENOMIC DNA]</scope>
    <source>
        <tissue evidence="6">Seedling</tissue>
    </source>
</reference>
<dbReference type="GO" id="GO:0016020">
    <property type="term" value="C:membrane"/>
    <property type="evidence" value="ECO:0007669"/>
    <property type="project" value="UniProtKB-SubCell"/>
</dbReference>
<comment type="caution">
    <text evidence="6">The sequence shown here is derived from an EMBL/GenBank/DDBJ whole genome shotgun (WGS) entry which is preliminary data.</text>
</comment>
<evidence type="ECO:0000256" key="2">
    <source>
        <dbReference type="ARBA" id="ARBA00010142"/>
    </source>
</evidence>
<dbReference type="InterPro" id="IPR001806">
    <property type="entry name" value="Small_GTPase"/>
</dbReference>
<dbReference type="Proteomes" id="UP000251960">
    <property type="component" value="Chromosome 9"/>
</dbReference>
<protein>
    <submittedName>
        <fullName evidence="6">Rac-like GTP-binding protein 4</fullName>
    </submittedName>
</protein>
<dbReference type="SMART" id="SM00174">
    <property type="entry name" value="RHO"/>
    <property type="match status" value="1"/>
</dbReference>
<evidence type="ECO:0000313" key="6">
    <source>
        <dbReference type="EMBL" id="PWZ05546.1"/>
    </source>
</evidence>
<keyword evidence="4" id="KW-0342">GTP-binding</keyword>
<accession>A0A3L6DAC8</accession>
<dbReference type="SUPFAM" id="SSF52540">
    <property type="entry name" value="P-loop containing nucleoside triphosphate hydrolases"/>
    <property type="match status" value="1"/>
</dbReference>
<dbReference type="EMBL" id="NCVQ01000010">
    <property type="protein sequence ID" value="PWZ05546.1"/>
    <property type="molecule type" value="Genomic_DNA"/>
</dbReference>
<comment type="subcellular location">
    <subcellularLocation>
        <location evidence="1">Membrane</location>
        <topology evidence="1">Peripheral membrane protein</topology>
    </subcellularLocation>
</comment>
<gene>
    <name evidence="6" type="primary">RAC4_1</name>
    <name evidence="6" type="ORF">Zm00014a_006754</name>
</gene>
<dbReference type="GO" id="GO:0005525">
    <property type="term" value="F:GTP binding"/>
    <property type="evidence" value="ECO:0007669"/>
    <property type="project" value="UniProtKB-KW"/>
</dbReference>
<dbReference type="InterPro" id="IPR027417">
    <property type="entry name" value="P-loop_NTPase"/>
</dbReference>
<organism evidence="6">
    <name type="scientific">Zea mays</name>
    <name type="common">Maize</name>
    <dbReference type="NCBI Taxonomy" id="4577"/>
    <lineage>
        <taxon>Eukaryota</taxon>
        <taxon>Viridiplantae</taxon>
        <taxon>Streptophyta</taxon>
        <taxon>Embryophyta</taxon>
        <taxon>Tracheophyta</taxon>
        <taxon>Spermatophyta</taxon>
        <taxon>Magnoliopsida</taxon>
        <taxon>Liliopsida</taxon>
        <taxon>Poales</taxon>
        <taxon>Poaceae</taxon>
        <taxon>PACMAD clade</taxon>
        <taxon>Panicoideae</taxon>
        <taxon>Andropogonodae</taxon>
        <taxon>Andropogoneae</taxon>
        <taxon>Tripsacinae</taxon>
        <taxon>Zea</taxon>
    </lineage>
</organism>
<proteinExistence type="inferred from homology"/>
<evidence type="ECO:0000256" key="3">
    <source>
        <dbReference type="ARBA" id="ARBA00022741"/>
    </source>
</evidence>
<dbReference type="Gene3D" id="3.40.50.300">
    <property type="entry name" value="P-loop containing nucleotide triphosphate hydrolases"/>
    <property type="match status" value="1"/>
</dbReference>
<comment type="similarity">
    <text evidence="2">Belongs to the small GTPase superfamily. Rho family.</text>
</comment>
<evidence type="ECO:0000256" key="4">
    <source>
        <dbReference type="ARBA" id="ARBA00023134"/>
    </source>
</evidence>
<dbReference type="AlphaFoldDB" id="A0A3L6DAC8"/>
<evidence type="ECO:0000256" key="5">
    <source>
        <dbReference type="ARBA" id="ARBA00023288"/>
    </source>
</evidence>
<keyword evidence="3" id="KW-0547">Nucleotide-binding</keyword>
<keyword evidence="5" id="KW-0449">Lipoprotein</keyword>
<evidence type="ECO:0000256" key="1">
    <source>
        <dbReference type="ARBA" id="ARBA00004170"/>
    </source>
</evidence>
<name>A0A3L6DAC8_MAIZE</name>
<dbReference type="GO" id="GO:0007264">
    <property type="term" value="P:small GTPase-mediated signal transduction"/>
    <property type="evidence" value="ECO:0007669"/>
    <property type="project" value="InterPro"/>
</dbReference>